<evidence type="ECO:0000259" key="1">
    <source>
        <dbReference type="Pfam" id="PF01321"/>
    </source>
</evidence>
<dbReference type="PANTHER" id="PTHR46112">
    <property type="entry name" value="AMINOPEPTIDASE"/>
    <property type="match status" value="1"/>
</dbReference>
<reference evidence="2" key="1">
    <citation type="submission" date="2018-05" db="EMBL/GenBank/DDBJ databases">
        <authorList>
            <person name="Lanie J.A."/>
            <person name="Ng W.-L."/>
            <person name="Kazmierczak K.M."/>
            <person name="Andrzejewski T.M."/>
            <person name="Davidsen T.M."/>
            <person name="Wayne K.J."/>
            <person name="Tettelin H."/>
            <person name="Glass J.I."/>
            <person name="Rusch D."/>
            <person name="Podicherti R."/>
            <person name="Tsui H.-C.T."/>
            <person name="Winkler M.E."/>
        </authorList>
    </citation>
    <scope>NUCLEOTIDE SEQUENCE</scope>
</reference>
<protein>
    <recommendedName>
        <fullName evidence="1">Creatinase N-terminal domain-containing protein</fullName>
    </recommendedName>
</protein>
<dbReference type="PANTHER" id="PTHR46112:SF2">
    <property type="entry name" value="XAA-PRO AMINOPEPTIDASE P-RELATED"/>
    <property type="match status" value="1"/>
</dbReference>
<dbReference type="Pfam" id="PF01321">
    <property type="entry name" value="Creatinase_N"/>
    <property type="match status" value="1"/>
</dbReference>
<dbReference type="EMBL" id="UINC01171210">
    <property type="protein sequence ID" value="SVD75658.1"/>
    <property type="molecule type" value="Genomic_DNA"/>
</dbReference>
<feature type="domain" description="Creatinase N-terminal" evidence="1">
    <location>
        <begin position="34"/>
        <end position="165"/>
    </location>
</feature>
<name>A0A382XZG6_9ZZZZ</name>
<sequence>MNSVEMGLQLLGPEECDILKLLYPRFSNEEIQNRRSKLLAEMEKQKIDALLVAEFLFTGSAAHWITNWPATTATIVLLVPDQPVHIIVEHYNHLPHAQKMVTDAEVIWGKRIPLEVAQQTIKKLKQSVHRLGVIGRLSPDEQETIAVGVEEIVDFNSTYRKIRLVKSEEELHWIRIGALFSDMALDAMV</sequence>
<dbReference type="InterPro" id="IPR000587">
    <property type="entry name" value="Creatinase_N"/>
</dbReference>
<dbReference type="Gene3D" id="3.40.350.10">
    <property type="entry name" value="Creatinase/prolidase N-terminal domain"/>
    <property type="match status" value="1"/>
</dbReference>
<dbReference type="InterPro" id="IPR050659">
    <property type="entry name" value="Peptidase_M24B"/>
</dbReference>
<dbReference type="SUPFAM" id="SSF53092">
    <property type="entry name" value="Creatinase/prolidase N-terminal domain"/>
    <property type="match status" value="1"/>
</dbReference>
<feature type="non-terminal residue" evidence="2">
    <location>
        <position position="189"/>
    </location>
</feature>
<dbReference type="AlphaFoldDB" id="A0A382XZG6"/>
<proteinExistence type="predicted"/>
<gene>
    <name evidence="2" type="ORF">METZ01_LOCUS428512</name>
</gene>
<organism evidence="2">
    <name type="scientific">marine metagenome</name>
    <dbReference type="NCBI Taxonomy" id="408172"/>
    <lineage>
        <taxon>unclassified sequences</taxon>
        <taxon>metagenomes</taxon>
        <taxon>ecological metagenomes</taxon>
    </lineage>
</organism>
<dbReference type="InterPro" id="IPR029149">
    <property type="entry name" value="Creatin/AminoP/Spt16_N"/>
</dbReference>
<evidence type="ECO:0000313" key="2">
    <source>
        <dbReference type="EMBL" id="SVD75658.1"/>
    </source>
</evidence>
<accession>A0A382XZG6</accession>